<dbReference type="Gene3D" id="3.30.1490.20">
    <property type="entry name" value="ATP-grasp fold, A domain"/>
    <property type="match status" value="1"/>
</dbReference>
<sequence length="94" mass="9934">MGLFCVNKFVAISSSRDKLRALLLLSSMGVGLPAVGSAHSPDDVKDLIHIVGVTPLVIKLLEGSQGIGVVFAETRKEAESVIETFLGLNVNIMV</sequence>
<keyword evidence="7" id="KW-0460">Magnesium</keyword>
<feature type="domain" description="ATP-grasp fold RimK-type" evidence="10">
    <location>
        <begin position="16"/>
        <end position="93"/>
    </location>
</feature>
<dbReference type="InterPro" id="IPR013815">
    <property type="entry name" value="ATP_grasp_subdomain_1"/>
</dbReference>
<dbReference type="AlphaFoldDB" id="A0A0E3QMB4"/>
<dbReference type="InterPro" id="IPR013651">
    <property type="entry name" value="ATP-grasp_RimK-type"/>
</dbReference>
<name>A0A0E3QMB4_METBA</name>
<keyword evidence="9" id="KW-0464">Manganese</keyword>
<dbReference type="GO" id="GO:0046872">
    <property type="term" value="F:metal ion binding"/>
    <property type="evidence" value="ECO:0007669"/>
    <property type="project" value="UniProtKB-KW"/>
</dbReference>
<dbReference type="PATRIC" id="fig|1434109.4.peg.2345"/>
<evidence type="ECO:0000256" key="9">
    <source>
        <dbReference type="ARBA" id="ARBA00023211"/>
    </source>
</evidence>
<keyword evidence="6" id="KW-0067">ATP-binding</keyword>
<dbReference type="GO" id="GO:0005524">
    <property type="term" value="F:ATP binding"/>
    <property type="evidence" value="ECO:0007669"/>
    <property type="project" value="UniProtKB-KW"/>
</dbReference>
<organism evidence="11 12">
    <name type="scientific">Methanosarcina barkeri str. Wiesmoor</name>
    <dbReference type="NCBI Taxonomy" id="1434109"/>
    <lineage>
        <taxon>Archaea</taxon>
        <taxon>Methanobacteriati</taxon>
        <taxon>Methanobacteriota</taxon>
        <taxon>Stenosarchaea group</taxon>
        <taxon>Methanomicrobia</taxon>
        <taxon>Methanosarcinales</taxon>
        <taxon>Methanosarcinaceae</taxon>
        <taxon>Methanosarcina</taxon>
    </lineage>
</organism>
<dbReference type="GO" id="GO:0016740">
    <property type="term" value="F:transferase activity"/>
    <property type="evidence" value="ECO:0007669"/>
    <property type="project" value="UniProtKB-KW"/>
</dbReference>
<gene>
    <name evidence="11" type="ORF">MSBRW_1846</name>
</gene>
<evidence type="ECO:0000259" key="10">
    <source>
        <dbReference type="Pfam" id="PF08443"/>
    </source>
</evidence>
<dbReference type="GO" id="GO:0018169">
    <property type="term" value="F:ribosomal S6-glutamic acid ligase activity"/>
    <property type="evidence" value="ECO:0007669"/>
    <property type="project" value="TreeGrafter"/>
</dbReference>
<dbReference type="GO" id="GO:0005737">
    <property type="term" value="C:cytoplasm"/>
    <property type="evidence" value="ECO:0007669"/>
    <property type="project" value="TreeGrafter"/>
</dbReference>
<keyword evidence="4" id="KW-0479">Metal-binding</keyword>
<comment type="cofactor">
    <cofactor evidence="2">
        <name>Mg(2+)</name>
        <dbReference type="ChEBI" id="CHEBI:18420"/>
    </cofactor>
</comment>
<dbReference type="PANTHER" id="PTHR21621">
    <property type="entry name" value="RIBOSOMAL PROTEIN S6 MODIFICATION PROTEIN"/>
    <property type="match status" value="1"/>
</dbReference>
<dbReference type="Proteomes" id="UP000033038">
    <property type="component" value="Chromosome"/>
</dbReference>
<dbReference type="PANTHER" id="PTHR21621:SF7">
    <property type="entry name" value="RIBOSOMAL PROTEIN BS6--L-GLUTAMATE LIGASE"/>
    <property type="match status" value="1"/>
</dbReference>
<reference evidence="11 12" key="1">
    <citation type="submission" date="2014-07" db="EMBL/GenBank/DDBJ databases">
        <title>Methanogenic archaea and the global carbon cycle.</title>
        <authorList>
            <person name="Henriksen J.R."/>
            <person name="Luke J."/>
            <person name="Reinhart S."/>
            <person name="Benedict M.N."/>
            <person name="Youngblut N.D."/>
            <person name="Metcalf M.E."/>
            <person name="Whitaker R.J."/>
            <person name="Metcalf W.W."/>
        </authorList>
    </citation>
    <scope>NUCLEOTIDE SEQUENCE [LARGE SCALE GENOMIC DNA]</scope>
    <source>
        <strain evidence="11 12">Wiesmoor</strain>
    </source>
</reference>
<keyword evidence="3" id="KW-0436">Ligase</keyword>
<evidence type="ECO:0000256" key="1">
    <source>
        <dbReference type="ARBA" id="ARBA00001936"/>
    </source>
</evidence>
<evidence type="ECO:0000313" key="12">
    <source>
        <dbReference type="Proteomes" id="UP000033038"/>
    </source>
</evidence>
<evidence type="ECO:0000313" key="11">
    <source>
        <dbReference type="EMBL" id="AKB51099.1"/>
    </source>
</evidence>
<dbReference type="Pfam" id="PF08443">
    <property type="entry name" value="RimK"/>
    <property type="match status" value="1"/>
</dbReference>
<keyword evidence="5" id="KW-0547">Nucleotide-binding</keyword>
<protein>
    <submittedName>
        <fullName evidence="11">Ribosomal protein S6 glutaminyl transferase</fullName>
    </submittedName>
</protein>
<proteinExistence type="predicted"/>
<dbReference type="FunFam" id="3.30.1490.20:FF:000005">
    <property type="entry name" value="Probable alpha-L-glutamate ligase 1"/>
    <property type="match status" value="1"/>
</dbReference>
<dbReference type="GO" id="GO:0006412">
    <property type="term" value="P:translation"/>
    <property type="evidence" value="ECO:0007669"/>
    <property type="project" value="UniProtKB-KW"/>
</dbReference>
<evidence type="ECO:0000256" key="3">
    <source>
        <dbReference type="ARBA" id="ARBA00022598"/>
    </source>
</evidence>
<comment type="cofactor">
    <cofactor evidence="1">
        <name>Mn(2+)</name>
        <dbReference type="ChEBI" id="CHEBI:29035"/>
    </cofactor>
</comment>
<dbReference type="EMBL" id="CP009526">
    <property type="protein sequence ID" value="AKB51099.1"/>
    <property type="molecule type" value="Genomic_DNA"/>
</dbReference>
<evidence type="ECO:0000256" key="7">
    <source>
        <dbReference type="ARBA" id="ARBA00022842"/>
    </source>
</evidence>
<dbReference type="KEGG" id="mbw:MSBRW_1846"/>
<dbReference type="SUPFAM" id="SSF56059">
    <property type="entry name" value="Glutathione synthetase ATP-binding domain-like"/>
    <property type="match status" value="1"/>
</dbReference>
<dbReference type="GO" id="GO:0009432">
    <property type="term" value="P:SOS response"/>
    <property type="evidence" value="ECO:0007669"/>
    <property type="project" value="TreeGrafter"/>
</dbReference>
<evidence type="ECO:0000256" key="2">
    <source>
        <dbReference type="ARBA" id="ARBA00001946"/>
    </source>
</evidence>
<evidence type="ECO:0000256" key="4">
    <source>
        <dbReference type="ARBA" id="ARBA00022723"/>
    </source>
</evidence>
<evidence type="ECO:0000256" key="8">
    <source>
        <dbReference type="ARBA" id="ARBA00022917"/>
    </source>
</evidence>
<dbReference type="HOGENOM" id="CLU_2379381_0_0_2"/>
<keyword evidence="8" id="KW-0648">Protein biosynthesis</keyword>
<keyword evidence="11" id="KW-0808">Transferase</keyword>
<evidence type="ECO:0000256" key="5">
    <source>
        <dbReference type="ARBA" id="ARBA00022741"/>
    </source>
</evidence>
<evidence type="ECO:0000256" key="6">
    <source>
        <dbReference type="ARBA" id="ARBA00022840"/>
    </source>
</evidence>
<accession>A0A0E3QMB4</accession>